<dbReference type="InterPro" id="IPR045851">
    <property type="entry name" value="AMP-bd_C_sf"/>
</dbReference>
<evidence type="ECO:0000256" key="2">
    <source>
        <dbReference type="ARBA" id="ARBA00022598"/>
    </source>
</evidence>
<protein>
    <submittedName>
        <fullName evidence="7">Long-chain fatty acid--CoA ligase</fullName>
    </submittedName>
</protein>
<dbReference type="EMBL" id="MTHD01000003">
    <property type="protein sequence ID" value="OMG53757.1"/>
    <property type="molecule type" value="Genomic_DNA"/>
</dbReference>
<evidence type="ECO:0000259" key="6">
    <source>
        <dbReference type="Pfam" id="PF13193"/>
    </source>
</evidence>
<dbReference type="GO" id="GO:0006631">
    <property type="term" value="P:fatty acid metabolic process"/>
    <property type="evidence" value="ECO:0007669"/>
    <property type="project" value="UniProtKB-KW"/>
</dbReference>
<evidence type="ECO:0000256" key="1">
    <source>
        <dbReference type="ARBA" id="ARBA00006432"/>
    </source>
</evidence>
<sequence length="552" mass="60443">MPVRIVQSTASAYSYPLLIKQLLLTPLSIAPDQEITYQGKLRYNYRKLRERIGRLAGGLAALGVESGQTVAMMDWDSHRYLESFFAVPMMGAILQTVNVRLSPEQILYTLNHAGADVLMVNSEFFPILAEIAGKLETVKTFVLISDEPAMPTSPVAAVAEYEAMLAAASPDYDFPDFDENAQATTFYTTGTTGNPKGVYFSHRQLVLHTLGVASVLGGAHRQGHIHRDDVYMPMTPMFHVHAWGFPYLATMMGLKQVYPGRYQPDVICRLIHEEGVSFSHCVPTILHMILSHAKARETDFSKLKILIGGAALPEAMAVAAQKLGMDLFSGYGMSETCPVLSIAHLDTSDLALDTEAQAVIRAKTGRPLPLVDLRVVDPQLRDVAHDGKATGEVVVRAPWLTQGYVGAPEASEELWAGGYLHTADIGNINPAGYLKVTDRIKDVIKTGGEWTSSLQLEDIIAKHEAVHEVAVIGVPDDKWGERPLALVLLKPELLGQVSEHALRNFAAHAIEAQGVSRYGVLLQVRFVKTLVKTSVGKMNKRLMRADPEALCL</sequence>
<comment type="caution">
    <text evidence="7">The sequence shown here is derived from an EMBL/GenBank/DDBJ whole genome shotgun (WGS) entry which is preliminary data.</text>
</comment>
<keyword evidence="3" id="KW-0276">Fatty acid metabolism</keyword>
<dbReference type="AlphaFoldDB" id="A0A1R1I4W3"/>
<dbReference type="NCBIfam" id="NF004837">
    <property type="entry name" value="PRK06187.1"/>
    <property type="match status" value="1"/>
</dbReference>
<evidence type="ECO:0000256" key="4">
    <source>
        <dbReference type="ARBA" id="ARBA00023098"/>
    </source>
</evidence>
<keyword evidence="4" id="KW-0443">Lipid metabolism</keyword>
<feature type="domain" description="AMP-dependent synthetase/ligase" evidence="5">
    <location>
        <begin position="31"/>
        <end position="404"/>
    </location>
</feature>
<dbReference type="InterPro" id="IPR042099">
    <property type="entry name" value="ANL_N_sf"/>
</dbReference>
<accession>A0A1R1I4W3</accession>
<dbReference type="Gene3D" id="3.40.50.12780">
    <property type="entry name" value="N-terminal domain of ligase-like"/>
    <property type="match status" value="1"/>
</dbReference>
<dbReference type="Pfam" id="PF13193">
    <property type="entry name" value="AMP-binding_C"/>
    <property type="match status" value="1"/>
</dbReference>
<dbReference type="OrthoDB" id="9766486at2"/>
<dbReference type="STRING" id="418702.BJN45_10020"/>
<dbReference type="Pfam" id="PF00501">
    <property type="entry name" value="AMP-binding"/>
    <property type="match status" value="1"/>
</dbReference>
<dbReference type="Proteomes" id="UP000187526">
    <property type="component" value="Unassembled WGS sequence"/>
</dbReference>
<dbReference type="SUPFAM" id="SSF56801">
    <property type="entry name" value="Acetyl-CoA synthetase-like"/>
    <property type="match status" value="1"/>
</dbReference>
<dbReference type="InterPro" id="IPR025110">
    <property type="entry name" value="AMP-bd_C"/>
</dbReference>
<dbReference type="PANTHER" id="PTHR43859">
    <property type="entry name" value="ACYL-ACTIVATING ENZYME"/>
    <property type="match status" value="1"/>
</dbReference>
<keyword evidence="8" id="KW-1185">Reference proteome</keyword>
<dbReference type="InterPro" id="IPR000873">
    <property type="entry name" value="AMP-dep_synth/lig_dom"/>
</dbReference>
<evidence type="ECO:0000256" key="3">
    <source>
        <dbReference type="ARBA" id="ARBA00022832"/>
    </source>
</evidence>
<evidence type="ECO:0000313" key="7">
    <source>
        <dbReference type="EMBL" id="OMG53757.1"/>
    </source>
</evidence>
<dbReference type="PANTHER" id="PTHR43859:SF4">
    <property type="entry name" value="BUTANOATE--COA LIGASE AAE1-RELATED"/>
    <property type="match status" value="1"/>
</dbReference>
<comment type="similarity">
    <text evidence="1">Belongs to the ATP-dependent AMP-binding enzyme family.</text>
</comment>
<proteinExistence type="inferred from homology"/>
<organism evidence="7 8">
    <name type="scientific">Azonexus hydrophilus</name>
    <dbReference type="NCBI Taxonomy" id="418702"/>
    <lineage>
        <taxon>Bacteria</taxon>
        <taxon>Pseudomonadati</taxon>
        <taxon>Pseudomonadota</taxon>
        <taxon>Betaproteobacteria</taxon>
        <taxon>Rhodocyclales</taxon>
        <taxon>Azonexaceae</taxon>
        <taxon>Azonexus</taxon>
    </lineage>
</organism>
<dbReference type="Gene3D" id="3.30.300.30">
    <property type="match status" value="1"/>
</dbReference>
<evidence type="ECO:0000259" key="5">
    <source>
        <dbReference type="Pfam" id="PF00501"/>
    </source>
</evidence>
<evidence type="ECO:0000313" key="8">
    <source>
        <dbReference type="Proteomes" id="UP000187526"/>
    </source>
</evidence>
<name>A0A1R1I4W3_9RHOO</name>
<dbReference type="GO" id="GO:0016874">
    <property type="term" value="F:ligase activity"/>
    <property type="evidence" value="ECO:0007669"/>
    <property type="project" value="UniProtKB-KW"/>
</dbReference>
<dbReference type="RefSeq" id="WP_076094780.1">
    <property type="nucleotide sequence ID" value="NZ_MTHD01000003.1"/>
</dbReference>
<reference evidence="7 8" key="1">
    <citation type="submission" date="2016-10" db="EMBL/GenBank/DDBJ databases">
        <title>Alkaliphiles isolated from bioreactors.</title>
        <authorList>
            <person name="Salah Z."/>
            <person name="Rout S.P."/>
            <person name="Humphreys P.N."/>
        </authorList>
    </citation>
    <scope>NUCLEOTIDE SEQUENCE [LARGE SCALE GENOMIC DNA]</scope>
    <source>
        <strain evidence="7 8">ZS02</strain>
    </source>
</reference>
<keyword evidence="2 7" id="KW-0436">Ligase</keyword>
<gene>
    <name evidence="7" type="ORF">BJN45_10020</name>
</gene>
<feature type="domain" description="AMP-binding enzyme C-terminal" evidence="6">
    <location>
        <begin position="456"/>
        <end position="537"/>
    </location>
</feature>